<gene>
    <name evidence="8" type="ORF">MRS75_02185</name>
</gene>
<comment type="subcellular location">
    <subcellularLocation>
        <location evidence="1">Cell membrane</location>
        <topology evidence="1">Multi-pass membrane protein</topology>
    </subcellularLocation>
</comment>
<dbReference type="InterPro" id="IPR050445">
    <property type="entry name" value="Bact_polysacc_biosynth/exp"/>
</dbReference>
<evidence type="ECO:0000256" key="2">
    <source>
        <dbReference type="ARBA" id="ARBA00022475"/>
    </source>
</evidence>
<evidence type="ECO:0000259" key="7">
    <source>
        <dbReference type="Pfam" id="PF02706"/>
    </source>
</evidence>
<dbReference type="RefSeq" id="WP_311785049.1">
    <property type="nucleotide sequence ID" value="NZ_JALDYY010000001.1"/>
</dbReference>
<evidence type="ECO:0000313" key="8">
    <source>
        <dbReference type="EMBL" id="MDI7920890.1"/>
    </source>
</evidence>
<dbReference type="Proteomes" id="UP001161580">
    <property type="component" value="Unassembled WGS sequence"/>
</dbReference>
<reference evidence="8" key="1">
    <citation type="submission" date="2022-03" db="EMBL/GenBank/DDBJ databases">
        <title>Fererhizobium litorale gen. nov., sp. nov., isolated from sandy sediments of the Sea of Japan seashore.</title>
        <authorList>
            <person name="Romanenko L."/>
            <person name="Kurilenko V."/>
            <person name="Otstavnykh N."/>
            <person name="Svetashev V."/>
            <person name="Tekutyeva L."/>
            <person name="Isaeva M."/>
            <person name="Mikhailov V."/>
        </authorList>
    </citation>
    <scope>NUCLEOTIDE SEQUENCE</scope>
    <source>
        <strain evidence="8">KMM 9576</strain>
    </source>
</reference>
<keyword evidence="2" id="KW-1003">Cell membrane</keyword>
<evidence type="ECO:0000256" key="3">
    <source>
        <dbReference type="ARBA" id="ARBA00022692"/>
    </source>
</evidence>
<dbReference type="GO" id="GO:0005886">
    <property type="term" value="C:plasma membrane"/>
    <property type="evidence" value="ECO:0007669"/>
    <property type="project" value="UniProtKB-SubCell"/>
</dbReference>
<accession>A0AAE3Q9N6</accession>
<evidence type="ECO:0000256" key="4">
    <source>
        <dbReference type="ARBA" id="ARBA00022989"/>
    </source>
</evidence>
<dbReference type="InterPro" id="IPR003856">
    <property type="entry name" value="LPS_length_determ_N"/>
</dbReference>
<evidence type="ECO:0000256" key="5">
    <source>
        <dbReference type="ARBA" id="ARBA00023136"/>
    </source>
</evidence>
<organism evidence="8 9">
    <name type="scientific">Ferirhizobium litorale</name>
    <dbReference type="NCBI Taxonomy" id="2927786"/>
    <lineage>
        <taxon>Bacteria</taxon>
        <taxon>Pseudomonadati</taxon>
        <taxon>Pseudomonadota</taxon>
        <taxon>Alphaproteobacteria</taxon>
        <taxon>Hyphomicrobiales</taxon>
        <taxon>Rhizobiaceae</taxon>
        <taxon>Ferirhizobium</taxon>
    </lineage>
</organism>
<dbReference type="PANTHER" id="PTHR32309">
    <property type="entry name" value="TYROSINE-PROTEIN KINASE"/>
    <property type="match status" value="1"/>
</dbReference>
<feature type="transmembrane region" description="Helical" evidence="6">
    <location>
        <begin position="17"/>
        <end position="38"/>
    </location>
</feature>
<comment type="caution">
    <text evidence="8">The sequence shown here is derived from an EMBL/GenBank/DDBJ whole genome shotgun (WGS) entry which is preliminary data.</text>
</comment>
<keyword evidence="5 6" id="KW-0472">Membrane</keyword>
<keyword evidence="4 6" id="KW-1133">Transmembrane helix</keyword>
<evidence type="ECO:0000256" key="1">
    <source>
        <dbReference type="ARBA" id="ARBA00004651"/>
    </source>
</evidence>
<dbReference type="GO" id="GO:0004713">
    <property type="term" value="F:protein tyrosine kinase activity"/>
    <property type="evidence" value="ECO:0007669"/>
    <property type="project" value="TreeGrafter"/>
</dbReference>
<proteinExistence type="predicted"/>
<sequence length="520" mass="57322">MGDIDVRFYVSILLRRLPYLVAITAVSTVLGITVALLMPRVYQSTAKILVEPPQIPAEMVQSTVPTSSLEQLQIIQQQITTRDNLIELAGKLDVYGGQEEKPSADNIVKDMRSRITFDELQMGGPTVFSVSFQADTPVLSTTVANELAALILRNSQRQRTDRADDTLQLFDDQVSRLAAELDMIEADLLKFKTANKDTLPESLEFRRTQQTSQQERLMALEREESDLRTRRSALVETYLATGQYSNAGPLTAEQQMLMDLNRALAEQLAIFSENSPNIVALRARIAALRTEQEPQDERAANKKTPSGLDLQLADVDRRLKSIEGERALITKSIADLTQSINATPATEASLNALTRNQANLQMQYNTAIAKRAEASLGKQVEVRADGGRFSLLESATPPEKPMQSRRRLIAAAGVMGGLGLGFGLVVLLEMLNRTIRRPTELVQLLQNQPLAVIPYIAAPNERRAFQLRRGATAAMLLLMVPPQSLVAIHHHASLAPSIENVASPNSLGAKQHLPISRDQL</sequence>
<keyword evidence="3 6" id="KW-0812">Transmembrane</keyword>
<keyword evidence="9" id="KW-1185">Reference proteome</keyword>
<feature type="domain" description="Polysaccharide chain length determinant N-terminal" evidence="7">
    <location>
        <begin position="3"/>
        <end position="88"/>
    </location>
</feature>
<protein>
    <submittedName>
        <fullName evidence="8">Wzz/FepE/Etk N-terminal domain-containing protein</fullName>
    </submittedName>
</protein>
<name>A0AAE3Q9N6_9HYPH</name>
<evidence type="ECO:0000256" key="6">
    <source>
        <dbReference type="SAM" id="Phobius"/>
    </source>
</evidence>
<feature type="transmembrane region" description="Helical" evidence="6">
    <location>
        <begin position="408"/>
        <end position="428"/>
    </location>
</feature>
<dbReference type="Pfam" id="PF02706">
    <property type="entry name" value="Wzz"/>
    <property type="match status" value="1"/>
</dbReference>
<dbReference type="AlphaFoldDB" id="A0AAE3Q9N6"/>
<dbReference type="EMBL" id="JALDYZ010000001">
    <property type="protein sequence ID" value="MDI7920890.1"/>
    <property type="molecule type" value="Genomic_DNA"/>
</dbReference>
<evidence type="ECO:0000313" key="9">
    <source>
        <dbReference type="Proteomes" id="UP001161580"/>
    </source>
</evidence>
<dbReference type="PANTHER" id="PTHR32309:SF13">
    <property type="entry name" value="FERRIC ENTEROBACTIN TRANSPORT PROTEIN FEPE"/>
    <property type="match status" value="1"/>
</dbReference>